<gene>
    <name evidence="3" type="ORF">FME351_LOCUS25351</name>
    <name evidence="2" type="ORF">GRG538_LOCUS10199</name>
    <name evidence="5" type="ORF">QYT958_LOCUS26377</name>
    <name evidence="4" type="ORF">TSG867_LOCUS29663</name>
</gene>
<dbReference type="AlphaFoldDB" id="A0A818RZW8"/>
<keyword evidence="1" id="KW-0175">Coiled coil</keyword>
<comment type="caution">
    <text evidence="3">The sequence shown here is derived from an EMBL/GenBank/DDBJ whole genome shotgun (WGS) entry which is preliminary data.</text>
</comment>
<proteinExistence type="predicted"/>
<evidence type="ECO:0000313" key="6">
    <source>
        <dbReference type="Proteomes" id="UP000663869"/>
    </source>
</evidence>
<dbReference type="EMBL" id="CAJNYU010003361">
    <property type="protein sequence ID" value="CAF3665587.1"/>
    <property type="molecule type" value="Genomic_DNA"/>
</dbReference>
<evidence type="ECO:0000313" key="3">
    <source>
        <dbReference type="EMBL" id="CAF3665587.1"/>
    </source>
</evidence>
<evidence type="ECO:0000256" key="1">
    <source>
        <dbReference type="SAM" id="Coils"/>
    </source>
</evidence>
<dbReference type="Proteomes" id="UP000663862">
    <property type="component" value="Unassembled WGS sequence"/>
</dbReference>
<protein>
    <submittedName>
        <fullName evidence="3">Uncharacterized protein</fullName>
    </submittedName>
</protein>
<dbReference type="EMBL" id="CAJOBQ010004279">
    <property type="protein sequence ID" value="CAF4632079.1"/>
    <property type="molecule type" value="Genomic_DNA"/>
</dbReference>
<reference evidence="3" key="1">
    <citation type="submission" date="2021-02" db="EMBL/GenBank/DDBJ databases">
        <authorList>
            <person name="Nowell W R."/>
        </authorList>
    </citation>
    <scope>NUCLEOTIDE SEQUENCE</scope>
</reference>
<dbReference type="Proteomes" id="UP000663869">
    <property type="component" value="Unassembled WGS sequence"/>
</dbReference>
<dbReference type="Proteomes" id="UP000663848">
    <property type="component" value="Unassembled WGS sequence"/>
</dbReference>
<dbReference type="EMBL" id="CAJNYT010001288">
    <property type="protein sequence ID" value="CAF3403131.1"/>
    <property type="molecule type" value="Genomic_DNA"/>
</dbReference>
<evidence type="ECO:0000313" key="2">
    <source>
        <dbReference type="EMBL" id="CAF3403131.1"/>
    </source>
</evidence>
<sequence>MSSEQRKTSKKHSIIDNDNIKGFFEVYLDQELKGLAIDYGKVLALYLTSVSTQTINQDETPNESFEIKYRKLLEQYEKLEKENQDLTTEIKCLKAKNKKKIIKCKKIKQCAKVLGLDIDLLKQCKGDSSTITCRNVTRELFPDAAERASKTISTIEKNKVTAIVEFARIVHPGESKSKRDLTNAIGNVFASEKLQEQKKNNY</sequence>
<accession>A0A818RZW8</accession>
<dbReference type="EMBL" id="CAJOBR010006266">
    <property type="protein sequence ID" value="CAF4840305.1"/>
    <property type="molecule type" value="Genomic_DNA"/>
</dbReference>
<evidence type="ECO:0000313" key="4">
    <source>
        <dbReference type="EMBL" id="CAF4632079.1"/>
    </source>
</evidence>
<feature type="coiled-coil region" evidence="1">
    <location>
        <begin position="62"/>
        <end position="96"/>
    </location>
</feature>
<organism evidence="3 6">
    <name type="scientific">Rotaria socialis</name>
    <dbReference type="NCBI Taxonomy" id="392032"/>
    <lineage>
        <taxon>Eukaryota</taxon>
        <taxon>Metazoa</taxon>
        <taxon>Spiralia</taxon>
        <taxon>Gnathifera</taxon>
        <taxon>Rotifera</taxon>
        <taxon>Eurotatoria</taxon>
        <taxon>Bdelloidea</taxon>
        <taxon>Philodinida</taxon>
        <taxon>Philodinidae</taxon>
        <taxon>Rotaria</taxon>
    </lineage>
</organism>
<name>A0A818RZW8_9BILA</name>
<dbReference type="Proteomes" id="UP000663872">
    <property type="component" value="Unassembled WGS sequence"/>
</dbReference>
<evidence type="ECO:0000313" key="5">
    <source>
        <dbReference type="EMBL" id="CAF4840305.1"/>
    </source>
</evidence>